<dbReference type="Proteomes" id="UP000527860">
    <property type="component" value="Unassembled WGS sequence"/>
</dbReference>
<dbReference type="EC" id="2.3.1.234" evidence="3"/>
<keyword evidence="3" id="KW-0808">Transferase</keyword>
<dbReference type="PANTHER" id="PTHR11735">
    <property type="entry name" value="TRNA N6-ADENOSINE THREONYLCARBAMOYLTRANSFERASE"/>
    <property type="match status" value="1"/>
</dbReference>
<dbReference type="GeneID" id="77845138"/>
<dbReference type="GO" id="GO:0061711">
    <property type="term" value="F:tRNA N(6)-L-threonylcarbamoyladenine synthase activity"/>
    <property type="evidence" value="ECO:0007669"/>
    <property type="project" value="UniProtKB-EC"/>
</dbReference>
<accession>A0A0C2HGK4</accession>
<dbReference type="NCBIfam" id="TIGR03725">
    <property type="entry name" value="T6A_YeaZ"/>
    <property type="match status" value="1"/>
</dbReference>
<evidence type="ECO:0000313" key="2">
    <source>
        <dbReference type="EMBL" id="KIH70744.1"/>
    </source>
</evidence>
<dbReference type="AlphaFoldDB" id="A0A0C2HGK4"/>
<reference evidence="3" key="3">
    <citation type="submission" date="2022-12" db="EMBL/GenBank/DDBJ databases">
        <title>Genome analysis and biological profiling of marine Salinicoccus roseus MOSEL-ME25.</title>
        <authorList>
            <person name="Mirza F.T."/>
            <person name="Xie Y."/>
            <person name="Shinwari Z.K."/>
        </authorList>
    </citation>
    <scope>NUCLEOTIDE SEQUENCE</scope>
    <source>
        <strain evidence="3">MOSEL-ME25</strain>
    </source>
</reference>
<dbReference type="EMBL" id="JABEVU030000001">
    <property type="protein sequence ID" value="MDB0580376.1"/>
    <property type="molecule type" value="Genomic_DNA"/>
</dbReference>
<dbReference type="GO" id="GO:0002949">
    <property type="term" value="P:tRNA threonylcarbamoyladenosine modification"/>
    <property type="evidence" value="ECO:0007669"/>
    <property type="project" value="InterPro"/>
</dbReference>
<dbReference type="InterPro" id="IPR000905">
    <property type="entry name" value="Gcp-like_dom"/>
</dbReference>
<evidence type="ECO:0000259" key="1">
    <source>
        <dbReference type="Pfam" id="PF00814"/>
    </source>
</evidence>
<keyword evidence="5" id="KW-1185">Reference proteome</keyword>
<sequence>MISLLIDTSNRPLSVAINKDGYCQAEINTTVKKTHSATLMVYINELFKMTGCKREDIDRIIVARGPGSYTGVRIGVTIAKTLAHALNIPLYSVSSLAVIAASSGREGIMAPMFDGRRGNVYTAIYQLEGSTLEEVMDEGYMELETVLDSLKAHDGGVVLADAGEKFSSGLETFTHAVPRISSVEKFTSILRQEDVHQMVPEYLKVSEAEKNWMERTQS</sequence>
<gene>
    <name evidence="3" type="primary">tsaB</name>
    <name evidence="3" type="ORF">F7P68_0007515</name>
    <name evidence="2" type="ORF">SN16_06170</name>
</gene>
<dbReference type="Gene3D" id="3.30.420.40">
    <property type="match status" value="2"/>
</dbReference>
<keyword evidence="3" id="KW-0012">Acyltransferase</keyword>
<dbReference type="CDD" id="cd24032">
    <property type="entry name" value="ASKHA_NBD_TsaB"/>
    <property type="match status" value="1"/>
</dbReference>
<proteinExistence type="predicted"/>
<dbReference type="InterPro" id="IPR043129">
    <property type="entry name" value="ATPase_NBD"/>
</dbReference>
<dbReference type="Proteomes" id="UP000031546">
    <property type="component" value="Unassembled WGS sequence"/>
</dbReference>
<dbReference type="InterPro" id="IPR022496">
    <property type="entry name" value="T6A_TsaB"/>
</dbReference>
<dbReference type="SUPFAM" id="SSF53067">
    <property type="entry name" value="Actin-like ATPase domain"/>
    <property type="match status" value="2"/>
</dbReference>
<protein>
    <submittedName>
        <fullName evidence="3">tRNA (Adenosine(37)-N6)-threonylcarbamoyltransferase complex dimerization subunit type 1 TsaB</fullName>
        <ecNumber evidence="3">2.3.1.234</ecNumber>
    </submittedName>
</protein>
<evidence type="ECO:0000313" key="3">
    <source>
        <dbReference type="EMBL" id="MDB0580376.1"/>
    </source>
</evidence>
<dbReference type="RefSeq" id="WP_040105756.1">
    <property type="nucleotide sequence ID" value="NZ_JABEVU030000001.1"/>
</dbReference>
<dbReference type="Pfam" id="PF00814">
    <property type="entry name" value="TsaD"/>
    <property type="match status" value="1"/>
</dbReference>
<organism evidence="2 4">
    <name type="scientific">Salinicoccus roseus</name>
    <dbReference type="NCBI Taxonomy" id="45670"/>
    <lineage>
        <taxon>Bacteria</taxon>
        <taxon>Bacillati</taxon>
        <taxon>Bacillota</taxon>
        <taxon>Bacilli</taxon>
        <taxon>Bacillales</taxon>
        <taxon>Staphylococcaceae</taxon>
        <taxon>Salinicoccus</taxon>
    </lineage>
</organism>
<dbReference type="STRING" id="45670.SN16_06170"/>
<feature type="domain" description="Gcp-like" evidence="1">
    <location>
        <begin position="31"/>
        <end position="148"/>
    </location>
</feature>
<dbReference type="OrthoDB" id="9784166at2"/>
<dbReference type="EMBL" id="JXII01000005">
    <property type="protein sequence ID" value="KIH70744.1"/>
    <property type="molecule type" value="Genomic_DNA"/>
</dbReference>
<evidence type="ECO:0000313" key="5">
    <source>
        <dbReference type="Proteomes" id="UP000527860"/>
    </source>
</evidence>
<name>A0A0C2HGK4_9STAP</name>
<evidence type="ECO:0000313" key="4">
    <source>
        <dbReference type="Proteomes" id="UP000031546"/>
    </source>
</evidence>
<reference evidence="3" key="2">
    <citation type="submission" date="2020-04" db="EMBL/GenBank/DDBJ databases">
        <authorList>
            <person name="Tanveer F."/>
            <person name="Xie Y."/>
            <person name="Shinwari Z.K."/>
        </authorList>
    </citation>
    <scope>NUCLEOTIDE SEQUENCE</scope>
    <source>
        <strain evidence="3">MOSEL-ME25</strain>
    </source>
</reference>
<reference evidence="2 4" key="1">
    <citation type="submission" date="2015-01" db="EMBL/GenBank/DDBJ databases">
        <title>Genome sequences of high lactate-tolerant strain Salinicoccus roseus W12 with industrial interest.</title>
        <authorList>
            <person name="Wang H."/>
            <person name="Yu B."/>
        </authorList>
    </citation>
    <scope>NUCLEOTIDE SEQUENCE [LARGE SCALE GENOMIC DNA]</scope>
    <source>
        <strain evidence="2 4">W12</strain>
    </source>
</reference>
<comment type="caution">
    <text evidence="2">The sequence shown here is derived from an EMBL/GenBank/DDBJ whole genome shotgun (WGS) entry which is preliminary data.</text>
</comment>
<dbReference type="GO" id="GO:0005829">
    <property type="term" value="C:cytosol"/>
    <property type="evidence" value="ECO:0007669"/>
    <property type="project" value="TreeGrafter"/>
</dbReference>
<dbReference type="PANTHER" id="PTHR11735:SF11">
    <property type="entry name" value="TRNA THREONYLCARBAMOYLADENOSINE BIOSYNTHESIS PROTEIN TSAB"/>
    <property type="match status" value="1"/>
</dbReference>